<sequence>MSSARVKTHELRLKKKEDILKTLDEQKTELASLRVAKVTGSQASKLSKIRVVRKNIARVLTVMNQQQKLNLRKYYKGRKYKPLDLRCKKTRAMRRALTKQEASLRTPKQLHRMRKFAPRVYALKA</sequence>
<dbReference type="WBParaSite" id="PDA_v2.g5239.t1">
    <property type="protein sequence ID" value="PDA_v2.g5239.t1"/>
    <property type="gene ID" value="PDA_v2.g5239"/>
</dbReference>
<dbReference type="PROSITE" id="PS00579">
    <property type="entry name" value="RIBOSOMAL_L29"/>
    <property type="match status" value="1"/>
</dbReference>
<dbReference type="FunFam" id="6.10.250.3450:FF:000001">
    <property type="entry name" value="60S ribosomal protein L35"/>
    <property type="match status" value="1"/>
</dbReference>
<dbReference type="Gene3D" id="6.10.250.3450">
    <property type="match status" value="1"/>
</dbReference>
<dbReference type="NCBIfam" id="TIGR00012">
    <property type="entry name" value="L29"/>
    <property type="match status" value="1"/>
</dbReference>
<dbReference type="GO" id="GO:0000463">
    <property type="term" value="P:maturation of LSU-rRNA from tricistronic rRNA transcript (SSU-rRNA, 5.8S rRNA, LSU-rRNA)"/>
    <property type="evidence" value="ECO:0007669"/>
    <property type="project" value="InterPro"/>
</dbReference>
<dbReference type="FunFam" id="1.10.287.310:FF:000002">
    <property type="entry name" value="60S ribosomal protein L35"/>
    <property type="match status" value="1"/>
</dbReference>
<dbReference type="InterPro" id="IPR045059">
    <property type="entry name" value="Ribosomal_uL29_euk"/>
</dbReference>
<dbReference type="Proteomes" id="UP000887578">
    <property type="component" value="Unplaced"/>
</dbReference>
<dbReference type="AlphaFoldDB" id="A0A914R1F3"/>
<reference evidence="7" key="1">
    <citation type="submission" date="2022-11" db="UniProtKB">
        <authorList>
            <consortium name="WormBaseParasite"/>
        </authorList>
    </citation>
    <scope>IDENTIFICATION</scope>
</reference>
<evidence type="ECO:0000256" key="1">
    <source>
        <dbReference type="ARBA" id="ARBA00009254"/>
    </source>
</evidence>
<keyword evidence="2" id="KW-0689">Ribosomal protein</keyword>
<comment type="similarity">
    <text evidence="1">Belongs to the universal ribosomal protein uL29 family.</text>
</comment>
<dbReference type="InterPro" id="IPR018254">
    <property type="entry name" value="Ribosomal_uL29_CS"/>
</dbReference>
<evidence type="ECO:0000256" key="3">
    <source>
        <dbReference type="ARBA" id="ARBA00023274"/>
    </source>
</evidence>
<dbReference type="Gene3D" id="1.10.287.310">
    <property type="match status" value="1"/>
</dbReference>
<evidence type="ECO:0000256" key="4">
    <source>
        <dbReference type="ARBA" id="ARBA00035204"/>
    </source>
</evidence>
<keyword evidence="3" id="KW-0687">Ribonucleoprotein</keyword>
<name>A0A914R1F3_9BILA</name>
<dbReference type="Pfam" id="PF00831">
    <property type="entry name" value="Ribosomal_L29"/>
    <property type="match status" value="1"/>
</dbReference>
<evidence type="ECO:0000256" key="5">
    <source>
        <dbReference type="ARBA" id="ARBA00035334"/>
    </source>
</evidence>
<proteinExistence type="inferred from homology"/>
<evidence type="ECO:0000313" key="7">
    <source>
        <dbReference type="WBParaSite" id="PDA_v2.g5239.t1"/>
    </source>
</evidence>
<evidence type="ECO:0000256" key="2">
    <source>
        <dbReference type="ARBA" id="ARBA00022980"/>
    </source>
</evidence>
<dbReference type="PANTHER" id="PTHR45722">
    <property type="entry name" value="60S RIBOSOMAL PROTEIN L35"/>
    <property type="match status" value="1"/>
</dbReference>
<evidence type="ECO:0000313" key="6">
    <source>
        <dbReference type="Proteomes" id="UP000887578"/>
    </source>
</evidence>
<dbReference type="SUPFAM" id="SSF46561">
    <property type="entry name" value="Ribosomal protein L29 (L29p)"/>
    <property type="match status" value="1"/>
</dbReference>
<dbReference type="InterPro" id="IPR001854">
    <property type="entry name" value="Ribosomal_uL29"/>
</dbReference>
<accession>A0A914R1F3</accession>
<organism evidence="6 7">
    <name type="scientific">Panagrolaimus davidi</name>
    <dbReference type="NCBI Taxonomy" id="227884"/>
    <lineage>
        <taxon>Eukaryota</taxon>
        <taxon>Metazoa</taxon>
        <taxon>Ecdysozoa</taxon>
        <taxon>Nematoda</taxon>
        <taxon>Chromadorea</taxon>
        <taxon>Rhabditida</taxon>
        <taxon>Tylenchina</taxon>
        <taxon>Panagrolaimomorpha</taxon>
        <taxon>Panagrolaimoidea</taxon>
        <taxon>Panagrolaimidae</taxon>
        <taxon>Panagrolaimus</taxon>
    </lineage>
</organism>
<dbReference type="PANTHER" id="PTHR45722:SF2">
    <property type="entry name" value="LARGE RIBOSOMAL SUBUNIT PROTEIN UL29-RELATED"/>
    <property type="match status" value="1"/>
</dbReference>
<dbReference type="GO" id="GO:0003729">
    <property type="term" value="F:mRNA binding"/>
    <property type="evidence" value="ECO:0007669"/>
    <property type="project" value="TreeGrafter"/>
</dbReference>
<dbReference type="GO" id="GO:0006412">
    <property type="term" value="P:translation"/>
    <property type="evidence" value="ECO:0007669"/>
    <property type="project" value="InterPro"/>
</dbReference>
<dbReference type="HAMAP" id="MF_00374">
    <property type="entry name" value="Ribosomal_uL29"/>
    <property type="match status" value="1"/>
</dbReference>
<keyword evidence="6" id="KW-1185">Reference proteome</keyword>
<dbReference type="CDD" id="cd00427">
    <property type="entry name" value="Ribosomal_L29_HIP"/>
    <property type="match status" value="1"/>
</dbReference>
<dbReference type="GO" id="GO:0003735">
    <property type="term" value="F:structural constituent of ribosome"/>
    <property type="evidence" value="ECO:0007669"/>
    <property type="project" value="InterPro"/>
</dbReference>
<dbReference type="GO" id="GO:0022625">
    <property type="term" value="C:cytosolic large ribosomal subunit"/>
    <property type="evidence" value="ECO:0007669"/>
    <property type="project" value="InterPro"/>
</dbReference>
<dbReference type="InterPro" id="IPR036049">
    <property type="entry name" value="Ribosomal_uL29_sf"/>
</dbReference>
<protein>
    <recommendedName>
        <fullName evidence="4">Large ribosomal subunit protein uL29</fullName>
    </recommendedName>
    <alternativeName>
        <fullName evidence="5">60S ribosomal protein L35</fullName>
    </alternativeName>
</protein>